<feature type="domain" description="MYB-CC type transcription factor LHEQLE-containing" evidence="2">
    <location>
        <begin position="49"/>
        <end position="96"/>
    </location>
</feature>
<dbReference type="PANTHER" id="PTHR31499">
    <property type="entry name" value="MYB FAMILY TRANSCRIPTION FACTOR PHL11"/>
    <property type="match status" value="1"/>
</dbReference>
<dbReference type="Pfam" id="PF14379">
    <property type="entry name" value="Myb_CC_LHEQLE"/>
    <property type="match status" value="1"/>
</dbReference>
<sequence length="137" mass="15709">MNSDGLTIFHVKSHLQKYRIAKYMPDSTEGNSERRSLGDVSQIEIKSGIQFKEALQLQLDVQRRLCEQLEIQRNLQMRIEEQGRQLKMMLDRQQKTRQGLHGNQNSGHHTCPDGPSLSLDDVQVSSEEESGNALHPR</sequence>
<proteinExistence type="predicted"/>
<dbReference type="AlphaFoldDB" id="A0A7C9DXJ8"/>
<reference evidence="3" key="2">
    <citation type="submission" date="2020-07" db="EMBL/GenBank/DDBJ databases">
        <authorList>
            <person name="Vera ALvarez R."/>
            <person name="Arias-Moreno D.M."/>
            <person name="Jimenez-Jacinto V."/>
            <person name="Jimenez-Bremont J.F."/>
            <person name="Swaminathan K."/>
            <person name="Moose S.P."/>
            <person name="Guerrero-Gonzalez M.L."/>
            <person name="Marino-Ramirez L."/>
            <person name="Landsman D."/>
            <person name="Rodriguez-Kessler M."/>
            <person name="Delgado-Sanchez P."/>
        </authorList>
    </citation>
    <scope>NUCLEOTIDE SEQUENCE</scope>
    <source>
        <tissue evidence="3">Cladode</tissue>
    </source>
</reference>
<dbReference type="EMBL" id="GISG01158132">
    <property type="protein sequence ID" value="MBA4649048.1"/>
    <property type="molecule type" value="Transcribed_RNA"/>
</dbReference>
<dbReference type="PANTHER" id="PTHR31499:SF85">
    <property type="entry name" value="TRANSCRIPTION FACTOR MYB-RELATED FAMILY"/>
    <property type="match status" value="1"/>
</dbReference>
<feature type="region of interest" description="Disordered" evidence="1">
    <location>
        <begin position="86"/>
        <end position="137"/>
    </location>
</feature>
<dbReference type="InterPro" id="IPR046955">
    <property type="entry name" value="PHR1-like"/>
</dbReference>
<reference evidence="3" key="1">
    <citation type="journal article" date="2013" name="J. Plant Res.">
        <title>Effect of fungi and light on seed germination of three Opuntia species from semiarid lands of central Mexico.</title>
        <authorList>
            <person name="Delgado-Sanchez P."/>
            <person name="Jimenez-Bremont J.F."/>
            <person name="Guerrero-Gonzalez Mde L."/>
            <person name="Flores J."/>
        </authorList>
    </citation>
    <scope>NUCLEOTIDE SEQUENCE</scope>
    <source>
        <tissue evidence="3">Cladode</tissue>
    </source>
</reference>
<evidence type="ECO:0000256" key="1">
    <source>
        <dbReference type="SAM" id="MobiDB-lite"/>
    </source>
</evidence>
<evidence type="ECO:0000313" key="3">
    <source>
        <dbReference type="EMBL" id="MBA4649048.1"/>
    </source>
</evidence>
<protein>
    <recommendedName>
        <fullName evidence="2">MYB-CC type transcription factor LHEQLE-containing domain-containing protein</fullName>
    </recommendedName>
</protein>
<organism evidence="3">
    <name type="scientific">Opuntia streptacantha</name>
    <name type="common">Prickly pear cactus</name>
    <name type="synonym">Opuntia cardona</name>
    <dbReference type="NCBI Taxonomy" id="393608"/>
    <lineage>
        <taxon>Eukaryota</taxon>
        <taxon>Viridiplantae</taxon>
        <taxon>Streptophyta</taxon>
        <taxon>Embryophyta</taxon>
        <taxon>Tracheophyta</taxon>
        <taxon>Spermatophyta</taxon>
        <taxon>Magnoliopsida</taxon>
        <taxon>eudicotyledons</taxon>
        <taxon>Gunneridae</taxon>
        <taxon>Pentapetalae</taxon>
        <taxon>Caryophyllales</taxon>
        <taxon>Cactineae</taxon>
        <taxon>Cactaceae</taxon>
        <taxon>Opuntioideae</taxon>
        <taxon>Opuntia</taxon>
    </lineage>
</organism>
<accession>A0A7C9DXJ8</accession>
<dbReference type="InterPro" id="IPR025756">
    <property type="entry name" value="Myb_CC_LHEQLE"/>
</dbReference>
<name>A0A7C9DXJ8_OPUST</name>
<dbReference type="GO" id="GO:0003700">
    <property type="term" value="F:DNA-binding transcription factor activity"/>
    <property type="evidence" value="ECO:0007669"/>
    <property type="project" value="InterPro"/>
</dbReference>
<evidence type="ECO:0000259" key="2">
    <source>
        <dbReference type="Pfam" id="PF14379"/>
    </source>
</evidence>
<dbReference type="Gene3D" id="1.10.10.60">
    <property type="entry name" value="Homeodomain-like"/>
    <property type="match status" value="1"/>
</dbReference>